<name>A0ACC2GGA3_DALPE</name>
<proteinExistence type="predicted"/>
<protein>
    <submittedName>
        <fullName evidence="1">Uncharacterized protein</fullName>
    </submittedName>
</protein>
<keyword evidence="2" id="KW-1185">Reference proteome</keyword>
<accession>A0ACC2GGA3</accession>
<dbReference type="EMBL" id="CM055740">
    <property type="protein sequence ID" value="KAJ8002562.1"/>
    <property type="molecule type" value="Genomic_DNA"/>
</dbReference>
<organism evidence="1 2">
    <name type="scientific">Dallia pectoralis</name>
    <name type="common">Alaska blackfish</name>
    <dbReference type="NCBI Taxonomy" id="75939"/>
    <lineage>
        <taxon>Eukaryota</taxon>
        <taxon>Metazoa</taxon>
        <taxon>Chordata</taxon>
        <taxon>Craniata</taxon>
        <taxon>Vertebrata</taxon>
        <taxon>Euteleostomi</taxon>
        <taxon>Actinopterygii</taxon>
        <taxon>Neopterygii</taxon>
        <taxon>Teleostei</taxon>
        <taxon>Protacanthopterygii</taxon>
        <taxon>Esociformes</taxon>
        <taxon>Umbridae</taxon>
        <taxon>Dallia</taxon>
    </lineage>
</organism>
<sequence length="98" mass="10856">MEKLPSVTQLLVSGLLCISEDPNSKENKTLKLNIRMACCKCAAEVEALRSMVEELRKTVHNKPMVAFSASLRPKDTSLGDGYGSTGPFNILTPWFLKR</sequence>
<comment type="caution">
    <text evidence="1">The sequence shown here is derived from an EMBL/GenBank/DDBJ whole genome shotgun (WGS) entry which is preliminary data.</text>
</comment>
<evidence type="ECO:0000313" key="2">
    <source>
        <dbReference type="Proteomes" id="UP001157502"/>
    </source>
</evidence>
<gene>
    <name evidence="1" type="ORF">DPEC_G00160190</name>
</gene>
<dbReference type="Proteomes" id="UP001157502">
    <property type="component" value="Chromosome 13"/>
</dbReference>
<evidence type="ECO:0000313" key="1">
    <source>
        <dbReference type="EMBL" id="KAJ8002562.1"/>
    </source>
</evidence>
<reference evidence="1" key="1">
    <citation type="submission" date="2021-05" db="EMBL/GenBank/DDBJ databases">
        <authorList>
            <person name="Pan Q."/>
            <person name="Jouanno E."/>
            <person name="Zahm M."/>
            <person name="Klopp C."/>
            <person name="Cabau C."/>
            <person name="Louis A."/>
            <person name="Berthelot C."/>
            <person name="Parey E."/>
            <person name="Roest Crollius H."/>
            <person name="Montfort J."/>
            <person name="Robinson-Rechavi M."/>
            <person name="Bouchez O."/>
            <person name="Lampietro C."/>
            <person name="Lopez Roques C."/>
            <person name="Donnadieu C."/>
            <person name="Postlethwait J."/>
            <person name="Bobe J."/>
            <person name="Dillon D."/>
            <person name="Chandos A."/>
            <person name="von Hippel F."/>
            <person name="Guiguen Y."/>
        </authorList>
    </citation>
    <scope>NUCLEOTIDE SEQUENCE</scope>
    <source>
        <strain evidence="1">YG-Jan2019</strain>
    </source>
</reference>